<sequence length="231" mass="26030">MANSYKRIDAHLSSLGYCTRSEARKFLRIYELCINDKRVFDPSTKAYHDDITINKEPIDPETITVLLNKPAGFICSHNDAGSLIYALIPNRWNRRKPKISTIGRLDVDTTGAILLTDDGALNHKLSSPKSDVLKIYEATLAVPLKGDEEQIFASGELMLNGETKPLLPAKLEVITPTQVRLEICEGKYHQVKRMFGAVGNRVLTLHRVKFDSFDVEDLAEGTYKFVSYEKK</sequence>
<dbReference type="Proteomes" id="UP000503483">
    <property type="component" value="Chromosome"/>
</dbReference>
<dbReference type="Pfam" id="PF00849">
    <property type="entry name" value="PseudoU_synth_2"/>
    <property type="match status" value="1"/>
</dbReference>
<dbReference type="InterPro" id="IPR020094">
    <property type="entry name" value="TruA/RsuA/RluB/E/F_N"/>
</dbReference>
<evidence type="ECO:0000256" key="5">
    <source>
        <dbReference type="RuleBase" id="RU003887"/>
    </source>
</evidence>
<dbReference type="Gene3D" id="3.10.290.10">
    <property type="entry name" value="RNA-binding S4 domain"/>
    <property type="match status" value="1"/>
</dbReference>
<dbReference type="InterPro" id="IPR042092">
    <property type="entry name" value="PsdUridine_s_RsuA/RluB/E/F_cat"/>
</dbReference>
<dbReference type="GO" id="GO:0003723">
    <property type="term" value="F:RNA binding"/>
    <property type="evidence" value="ECO:0007669"/>
    <property type="project" value="UniProtKB-KW"/>
</dbReference>
<dbReference type="PROSITE" id="PS50889">
    <property type="entry name" value="S4"/>
    <property type="match status" value="1"/>
</dbReference>
<organism evidence="7 8">
    <name type="scientific">Arcobacter acticola</name>
    <dbReference type="NCBI Taxonomy" id="1849015"/>
    <lineage>
        <taxon>Bacteria</taxon>
        <taxon>Pseudomonadati</taxon>
        <taxon>Campylobacterota</taxon>
        <taxon>Epsilonproteobacteria</taxon>
        <taxon>Campylobacterales</taxon>
        <taxon>Arcobacteraceae</taxon>
        <taxon>Arcobacter</taxon>
    </lineage>
</organism>
<dbReference type="NCBIfam" id="TIGR00093">
    <property type="entry name" value="pseudouridine synthase"/>
    <property type="match status" value="1"/>
</dbReference>
<dbReference type="InterPro" id="IPR050343">
    <property type="entry name" value="RsuA_PseudoU_synthase"/>
</dbReference>
<evidence type="ECO:0000256" key="2">
    <source>
        <dbReference type="ARBA" id="ARBA00022884"/>
    </source>
</evidence>
<dbReference type="GO" id="GO:0001522">
    <property type="term" value="P:pseudouridine synthesis"/>
    <property type="evidence" value="ECO:0007669"/>
    <property type="project" value="InterPro"/>
</dbReference>
<proteinExistence type="inferred from homology"/>
<dbReference type="InterPro" id="IPR006145">
    <property type="entry name" value="PsdUridine_synth_RsuA/RluA"/>
</dbReference>
<reference evidence="7 8" key="1">
    <citation type="submission" date="2019-08" db="EMBL/GenBank/DDBJ databases">
        <title>Complete genome sequence of Arcobacter acticola.</title>
        <authorList>
            <person name="Miller W."/>
        </authorList>
    </citation>
    <scope>NUCLEOTIDE SEQUENCE [LARGE SCALE GENOMIC DNA]</scope>
    <source>
        <strain evidence="7 8">KCTC 52212</strain>
    </source>
</reference>
<evidence type="ECO:0000256" key="4">
    <source>
        <dbReference type="PROSITE-ProRule" id="PRU00182"/>
    </source>
</evidence>
<dbReference type="EMBL" id="CP042652">
    <property type="protein sequence ID" value="QKE28799.1"/>
    <property type="molecule type" value="Genomic_DNA"/>
</dbReference>
<feature type="domain" description="Pseudouridine synthase RsuA/RluA-like" evidence="6">
    <location>
        <begin position="65"/>
        <end position="195"/>
    </location>
</feature>
<keyword evidence="3 5" id="KW-0413">Isomerase</keyword>
<gene>
    <name evidence="7" type="ORF">AACT_1642</name>
</gene>
<dbReference type="CDD" id="cd00165">
    <property type="entry name" value="S4"/>
    <property type="match status" value="1"/>
</dbReference>
<dbReference type="SUPFAM" id="SSF55120">
    <property type="entry name" value="Pseudouridine synthase"/>
    <property type="match status" value="1"/>
</dbReference>
<name>A0A6M8EKW3_9BACT</name>
<dbReference type="EC" id="5.4.99.-" evidence="5"/>
<dbReference type="InterPro" id="IPR000748">
    <property type="entry name" value="PsdUridine_synth_RsuA/RluB/E/F"/>
</dbReference>
<dbReference type="InterPro" id="IPR036986">
    <property type="entry name" value="S4_RNA-bd_sf"/>
</dbReference>
<evidence type="ECO:0000256" key="1">
    <source>
        <dbReference type="ARBA" id="ARBA00008348"/>
    </source>
</evidence>
<dbReference type="SUPFAM" id="SSF55174">
    <property type="entry name" value="Alpha-L RNA-binding motif"/>
    <property type="match status" value="1"/>
</dbReference>
<dbReference type="InterPro" id="IPR018496">
    <property type="entry name" value="PsdUridine_synth_RsuA/RluB_CS"/>
</dbReference>
<protein>
    <recommendedName>
        <fullName evidence="5">Pseudouridine synthase</fullName>
        <ecNumber evidence="5">5.4.99.-</ecNumber>
    </recommendedName>
</protein>
<keyword evidence="2 4" id="KW-0694">RNA-binding</keyword>
<dbReference type="GO" id="GO:0009982">
    <property type="term" value="F:pseudouridine synthase activity"/>
    <property type="evidence" value="ECO:0007669"/>
    <property type="project" value="InterPro"/>
</dbReference>
<evidence type="ECO:0000313" key="7">
    <source>
        <dbReference type="EMBL" id="QKE28799.1"/>
    </source>
</evidence>
<dbReference type="GO" id="GO:0140098">
    <property type="term" value="F:catalytic activity, acting on RNA"/>
    <property type="evidence" value="ECO:0007669"/>
    <property type="project" value="UniProtKB-ARBA"/>
</dbReference>
<dbReference type="Gene3D" id="3.30.70.580">
    <property type="entry name" value="Pseudouridine synthase I, catalytic domain, N-terminal subdomain"/>
    <property type="match status" value="1"/>
</dbReference>
<accession>A0A6M8EKW3</accession>
<dbReference type="KEGG" id="paco:AACT_1642"/>
<evidence type="ECO:0000259" key="6">
    <source>
        <dbReference type="Pfam" id="PF00849"/>
    </source>
</evidence>
<dbReference type="Gene3D" id="3.30.70.1560">
    <property type="entry name" value="Alpha-L RNA-binding motif"/>
    <property type="match status" value="1"/>
</dbReference>
<dbReference type="InterPro" id="IPR020103">
    <property type="entry name" value="PsdUridine_synth_cat_dom_sf"/>
</dbReference>
<evidence type="ECO:0000256" key="3">
    <source>
        <dbReference type="ARBA" id="ARBA00023235"/>
    </source>
</evidence>
<dbReference type="PANTHER" id="PTHR47683">
    <property type="entry name" value="PSEUDOURIDINE SYNTHASE FAMILY PROTEIN-RELATED"/>
    <property type="match status" value="1"/>
</dbReference>
<dbReference type="GO" id="GO:0006364">
    <property type="term" value="P:rRNA processing"/>
    <property type="evidence" value="ECO:0007669"/>
    <property type="project" value="UniProtKB-ARBA"/>
</dbReference>
<dbReference type="RefSeq" id="WP_172126358.1">
    <property type="nucleotide sequence ID" value="NZ_CP042652.1"/>
</dbReference>
<evidence type="ECO:0000313" key="8">
    <source>
        <dbReference type="Proteomes" id="UP000503483"/>
    </source>
</evidence>
<dbReference type="AlphaFoldDB" id="A0A6M8EKW3"/>
<comment type="similarity">
    <text evidence="1 5">Belongs to the pseudouridine synthase RsuA family.</text>
</comment>
<keyword evidence="8" id="KW-1185">Reference proteome</keyword>
<dbReference type="PROSITE" id="PS01149">
    <property type="entry name" value="PSI_RSU"/>
    <property type="match status" value="1"/>
</dbReference>
<dbReference type="PANTHER" id="PTHR47683:SF4">
    <property type="entry name" value="PSEUDOURIDINE SYNTHASE"/>
    <property type="match status" value="1"/>
</dbReference>